<proteinExistence type="predicted"/>
<dbReference type="EMBL" id="JARIHO010000010">
    <property type="protein sequence ID" value="KAJ7354694.1"/>
    <property type="molecule type" value="Genomic_DNA"/>
</dbReference>
<dbReference type="PANTHER" id="PTHR33096:SF1">
    <property type="entry name" value="CXC1-LIKE CYSTEINE CLUSTER ASSOCIATED WITH KDZ TRANSPOSASES DOMAIN-CONTAINING PROTEIN"/>
    <property type="match status" value="1"/>
</dbReference>
<keyword evidence="2" id="KW-1185">Reference proteome</keyword>
<reference evidence="1" key="1">
    <citation type="submission" date="2023-03" db="EMBL/GenBank/DDBJ databases">
        <title>Massive genome expansion in bonnet fungi (Mycena s.s.) driven by repeated elements and novel gene families across ecological guilds.</title>
        <authorList>
            <consortium name="Lawrence Berkeley National Laboratory"/>
            <person name="Harder C.B."/>
            <person name="Miyauchi S."/>
            <person name="Viragh M."/>
            <person name="Kuo A."/>
            <person name="Thoen E."/>
            <person name="Andreopoulos B."/>
            <person name="Lu D."/>
            <person name="Skrede I."/>
            <person name="Drula E."/>
            <person name="Henrissat B."/>
            <person name="Morin E."/>
            <person name="Kohler A."/>
            <person name="Barry K."/>
            <person name="LaButti K."/>
            <person name="Morin E."/>
            <person name="Salamov A."/>
            <person name="Lipzen A."/>
            <person name="Mereny Z."/>
            <person name="Hegedus B."/>
            <person name="Baldrian P."/>
            <person name="Stursova M."/>
            <person name="Weitz H."/>
            <person name="Taylor A."/>
            <person name="Grigoriev I.V."/>
            <person name="Nagy L.G."/>
            <person name="Martin F."/>
            <person name="Kauserud H."/>
        </authorList>
    </citation>
    <scope>NUCLEOTIDE SEQUENCE</scope>
    <source>
        <strain evidence="1">CBHHK002</strain>
    </source>
</reference>
<feature type="non-terminal residue" evidence="1">
    <location>
        <position position="1"/>
    </location>
</feature>
<organism evidence="1 2">
    <name type="scientific">Mycena albidolilacea</name>
    <dbReference type="NCBI Taxonomy" id="1033008"/>
    <lineage>
        <taxon>Eukaryota</taxon>
        <taxon>Fungi</taxon>
        <taxon>Dikarya</taxon>
        <taxon>Basidiomycota</taxon>
        <taxon>Agaricomycotina</taxon>
        <taxon>Agaricomycetes</taxon>
        <taxon>Agaricomycetidae</taxon>
        <taxon>Agaricales</taxon>
        <taxon>Marasmiineae</taxon>
        <taxon>Mycenaceae</taxon>
        <taxon>Mycena</taxon>
    </lineage>
</organism>
<evidence type="ECO:0000313" key="1">
    <source>
        <dbReference type="EMBL" id="KAJ7354694.1"/>
    </source>
</evidence>
<evidence type="ECO:0000313" key="2">
    <source>
        <dbReference type="Proteomes" id="UP001218218"/>
    </source>
</evidence>
<dbReference type="AlphaFoldDB" id="A0AAD7AC40"/>
<dbReference type="InterPro" id="IPR040521">
    <property type="entry name" value="KDZ"/>
</dbReference>
<sequence length="269" mass="29593">KPAAVLLLEHCVFPVSPTRTKTGIAIDVLDFYCALFERSCDAITVLAAALHTVYEWWGFKVLSDQDEHASDPFCRLLIQTFQWATNLRDCVEKKVAVVLIRAELQPTIPVLALLIDGSHPPSTPTFAASTAAFVASATSSATNGTGPPAGDMSYGGNVQLGADGCFSYCHMRKAGDSPISYDPSFFIPKHKVDVVARKIDAARKRPTAKVKPFMPQEVIDTCQESWDIANENKRKADPKHHDASSIFMTCRHRQVLFLCNIDTPGEQQR</sequence>
<dbReference type="Proteomes" id="UP001218218">
    <property type="component" value="Unassembled WGS sequence"/>
</dbReference>
<comment type="caution">
    <text evidence="1">The sequence shown here is derived from an EMBL/GenBank/DDBJ whole genome shotgun (WGS) entry which is preliminary data.</text>
</comment>
<gene>
    <name evidence="1" type="ORF">DFH08DRAFT_641620</name>
</gene>
<feature type="non-terminal residue" evidence="1">
    <location>
        <position position="269"/>
    </location>
</feature>
<name>A0AAD7AC40_9AGAR</name>
<dbReference type="PANTHER" id="PTHR33096">
    <property type="entry name" value="CXC2 DOMAIN-CONTAINING PROTEIN"/>
    <property type="match status" value="1"/>
</dbReference>
<dbReference type="Pfam" id="PF18758">
    <property type="entry name" value="KDZ"/>
    <property type="match status" value="1"/>
</dbReference>
<protein>
    <submittedName>
        <fullName evidence="1">Uncharacterized protein</fullName>
    </submittedName>
</protein>
<accession>A0AAD7AC40</accession>